<dbReference type="Pfam" id="PF02613">
    <property type="entry name" value="Nitrate_red_del"/>
    <property type="match status" value="1"/>
</dbReference>
<dbReference type="RefSeq" id="WP_106869302.1">
    <property type="nucleotide sequence ID" value="NZ_CP053841.1"/>
</dbReference>
<organism evidence="2 3">
    <name type="scientific">Campylobacter blaseri</name>
    <dbReference type="NCBI Taxonomy" id="2042961"/>
    <lineage>
        <taxon>Bacteria</taxon>
        <taxon>Pseudomonadati</taxon>
        <taxon>Campylobacterota</taxon>
        <taxon>Epsilonproteobacteria</taxon>
        <taxon>Campylobacterales</taxon>
        <taxon>Campylobacteraceae</taxon>
        <taxon>Campylobacter</taxon>
    </lineage>
</organism>
<gene>
    <name evidence="2" type="ORF">CQ405_00015</name>
</gene>
<evidence type="ECO:0000313" key="3">
    <source>
        <dbReference type="Proteomes" id="UP000240535"/>
    </source>
</evidence>
<dbReference type="AlphaFoldDB" id="A0A2P8R3C2"/>
<name>A0A2P8R3C2_9BACT</name>
<dbReference type="InterPro" id="IPR036411">
    <property type="entry name" value="TorD-like_sf"/>
</dbReference>
<dbReference type="Gene3D" id="1.10.3480.10">
    <property type="entry name" value="TorD-like"/>
    <property type="match status" value="1"/>
</dbReference>
<dbReference type="OrthoDB" id="13061at2"/>
<reference evidence="3" key="1">
    <citation type="submission" date="2017-10" db="EMBL/GenBank/DDBJ databases">
        <title>Campylobacter species from seals.</title>
        <authorList>
            <person name="Gilbert M.J."/>
            <person name="Zomer A.L."/>
            <person name="Timmerman A.J."/>
            <person name="Duim B."/>
            <person name="Wagenaar J.A."/>
        </authorList>
    </citation>
    <scope>NUCLEOTIDE SEQUENCE [LARGE SCALE GENOMIC DNA]</scope>
    <source>
        <strain evidence="3">17S00004-5</strain>
    </source>
</reference>
<dbReference type="PANTHER" id="PTHR34227:SF1">
    <property type="entry name" value="DIMETHYL SULFOXIDE REDUCTASE CHAPERONE-RELATED"/>
    <property type="match status" value="1"/>
</dbReference>
<evidence type="ECO:0000313" key="2">
    <source>
        <dbReference type="EMBL" id="PSM52979.1"/>
    </source>
</evidence>
<keyword evidence="1" id="KW-0143">Chaperone</keyword>
<dbReference type="PANTHER" id="PTHR34227">
    <property type="entry name" value="CHAPERONE PROTEIN YCDY"/>
    <property type="match status" value="1"/>
</dbReference>
<proteinExistence type="predicted"/>
<accession>A0A2P8R3C2</accession>
<comment type="caution">
    <text evidence="2">The sequence shown here is derived from an EMBL/GenBank/DDBJ whole genome shotgun (WGS) entry which is preliminary data.</text>
</comment>
<evidence type="ECO:0000256" key="1">
    <source>
        <dbReference type="ARBA" id="ARBA00023186"/>
    </source>
</evidence>
<sequence length="208" mass="24716">MLCTDKEIPAFISKLFMQVFAEPRKELFLKINDENLALSWFYENSDLNLKQGLEYLQLAKKEKFEDIEVDFTRLFLCDDYFLKAPPYASYYYSIFGDMISENSTKVEKHFLNSEFKKPFDALPSDSVANEFAFLAFCFENQKIDELKIFLKDEMLPYIFYFLNNIKTHSNTNFYRGFALLTENFMQIVQKELNIKKQKRAIHHKNTGN</sequence>
<dbReference type="SUPFAM" id="SSF89155">
    <property type="entry name" value="TorD-like"/>
    <property type="match status" value="1"/>
</dbReference>
<dbReference type="EMBL" id="PDHH01000001">
    <property type="protein sequence ID" value="PSM52979.1"/>
    <property type="molecule type" value="Genomic_DNA"/>
</dbReference>
<dbReference type="InterPro" id="IPR050289">
    <property type="entry name" value="TorD/DmsD_chaperones"/>
</dbReference>
<dbReference type="Proteomes" id="UP000240535">
    <property type="component" value="Unassembled WGS sequence"/>
</dbReference>
<protein>
    <submittedName>
        <fullName evidence="2">Uncharacterized protein</fullName>
    </submittedName>
</protein>
<dbReference type="InterPro" id="IPR020945">
    <property type="entry name" value="DMSO/NO3_reduct_chaperone"/>
</dbReference>
<keyword evidence="3" id="KW-1185">Reference proteome</keyword>